<dbReference type="PROSITE" id="PS51318">
    <property type="entry name" value="TAT"/>
    <property type="match status" value="1"/>
</dbReference>
<dbReference type="InterPro" id="IPR027056">
    <property type="entry name" value="Gluconate_2DH_su3"/>
</dbReference>
<dbReference type="InterPro" id="IPR006311">
    <property type="entry name" value="TAT_signal"/>
</dbReference>
<organism evidence="2 3">
    <name type="scientific">Corticicoccus populi</name>
    <dbReference type="NCBI Taxonomy" id="1812821"/>
    <lineage>
        <taxon>Bacteria</taxon>
        <taxon>Bacillati</taxon>
        <taxon>Bacillota</taxon>
        <taxon>Bacilli</taxon>
        <taxon>Bacillales</taxon>
        <taxon>Staphylococcaceae</taxon>
        <taxon>Corticicoccus</taxon>
    </lineage>
</organism>
<accession>A0ABW5WY55</accession>
<dbReference type="Pfam" id="PF13618">
    <property type="entry name" value="Gluconate_2-dh3"/>
    <property type="match status" value="1"/>
</dbReference>
<comment type="caution">
    <text evidence="2">The sequence shown here is derived from an EMBL/GenBank/DDBJ whole genome shotgun (WGS) entry which is preliminary data.</text>
</comment>
<evidence type="ECO:0000313" key="3">
    <source>
        <dbReference type="Proteomes" id="UP001597519"/>
    </source>
</evidence>
<dbReference type="RefSeq" id="WP_377773234.1">
    <property type="nucleotide sequence ID" value="NZ_JBHUOQ010000001.1"/>
</dbReference>
<dbReference type="EMBL" id="JBHUOQ010000001">
    <property type="protein sequence ID" value="MFD2830369.1"/>
    <property type="molecule type" value="Genomic_DNA"/>
</dbReference>
<reference evidence="3" key="1">
    <citation type="journal article" date="2019" name="Int. J. Syst. Evol. Microbiol.">
        <title>The Global Catalogue of Microorganisms (GCM) 10K type strain sequencing project: providing services to taxonomists for standard genome sequencing and annotation.</title>
        <authorList>
            <consortium name="The Broad Institute Genomics Platform"/>
            <consortium name="The Broad Institute Genome Sequencing Center for Infectious Disease"/>
            <person name="Wu L."/>
            <person name="Ma J."/>
        </authorList>
    </citation>
    <scope>NUCLEOTIDE SEQUENCE [LARGE SCALE GENOMIC DNA]</scope>
    <source>
        <strain evidence="3">KCTC 33575</strain>
    </source>
</reference>
<evidence type="ECO:0000256" key="1">
    <source>
        <dbReference type="SAM" id="MobiDB-lite"/>
    </source>
</evidence>
<proteinExistence type="predicted"/>
<gene>
    <name evidence="2" type="ORF">ACFSX4_07775</name>
</gene>
<keyword evidence="3" id="KW-1185">Reference proteome</keyword>
<evidence type="ECO:0000313" key="2">
    <source>
        <dbReference type="EMBL" id="MFD2830369.1"/>
    </source>
</evidence>
<protein>
    <submittedName>
        <fullName evidence="2">Gluconate 2-dehydrogenase subunit 3 family protein</fullName>
    </submittedName>
</protein>
<feature type="region of interest" description="Disordered" evidence="1">
    <location>
        <begin position="46"/>
        <end position="68"/>
    </location>
</feature>
<name>A0ABW5WY55_9STAP</name>
<feature type="compositionally biased region" description="Low complexity" evidence="1">
    <location>
        <begin position="49"/>
        <end position="68"/>
    </location>
</feature>
<sequence>MSNDEIKNHSDEEEKSFSRRNFLKMSGVATGSLVAGTYLGSLLGDGDTAVETGEESTAGEGASEESGGAAEDYSKALKFFHVQDQFDTIQAAVERIFPADDNGPGAAELGVAFFIDHELAGGYGLNSKEYRKGPFKPDTATAYQGPQYAMNRREVYLEGISALDREARDNHDAEFFHELEDDQQDEILQAMQDGDVDMVGVPSSYFFEQLRLATLSGTYADPLYRGNKDMAGWEMKSFPGAYMSYINEIESEEFNEMEPQAMASHVQHDH</sequence>
<dbReference type="NCBIfam" id="TIGR01409">
    <property type="entry name" value="TAT_signal_seq"/>
    <property type="match status" value="1"/>
</dbReference>
<dbReference type="Proteomes" id="UP001597519">
    <property type="component" value="Unassembled WGS sequence"/>
</dbReference>
<dbReference type="InterPro" id="IPR019546">
    <property type="entry name" value="TAT_signal_bac_arc"/>
</dbReference>